<keyword evidence="2" id="KW-0479">Metal-binding</keyword>
<dbReference type="Proteomes" id="UP001295423">
    <property type="component" value="Unassembled WGS sequence"/>
</dbReference>
<dbReference type="PANTHER" id="PTHR13903">
    <property type="entry name" value="PIRIN-RELATED"/>
    <property type="match status" value="1"/>
</dbReference>
<dbReference type="Pfam" id="PF02678">
    <property type="entry name" value="Pirin"/>
    <property type="match status" value="1"/>
</dbReference>
<feature type="binding site" evidence="2">
    <location>
        <position position="61"/>
    </location>
    <ligand>
        <name>Fe cation</name>
        <dbReference type="ChEBI" id="CHEBI:24875"/>
    </ligand>
</feature>
<sequence length="315" mass="33888">MSRTVARVVDSTKINPAISRLIGTVDIDGAGTEHPLPEVDPFMLLDQGTVPKDGMPKFGPHPHRGHSVVTLLLQGAVKNWDSFKSKDQPRNILKAPASYWVDAGSGLFHDEVSVIENEEDPSQHMKIFQLWISVAEADRSKPPRVQISDTLLTVECLDPASGKVVGKATHYVGEGSGIETIHPICVSHVTQQAGTTYRVPMVPSHGGFVVHMNGKASYDNTEVESTNSVVVLENSDGNSAAPDYLQVSTAADSDTDVEYLVCSGERIQEPWTKKLVASGALICKTTEEGRELAEKVEAMSIAGKKEGGSFAPFGL</sequence>
<evidence type="ECO:0000256" key="2">
    <source>
        <dbReference type="PIRSR" id="PIRSR006232-1"/>
    </source>
</evidence>
<comment type="similarity">
    <text evidence="1 3">Belongs to the pirin family.</text>
</comment>
<gene>
    <name evidence="5" type="ORF">CYCCA115_LOCUS12949</name>
</gene>
<dbReference type="Gene3D" id="2.60.120.10">
    <property type="entry name" value="Jelly Rolls"/>
    <property type="match status" value="1"/>
</dbReference>
<comment type="cofactor">
    <cofactor evidence="2">
        <name>Fe cation</name>
        <dbReference type="ChEBI" id="CHEBI:24875"/>
    </cofactor>
    <text evidence="2">Binds 1 Fe cation per subunit.</text>
</comment>
<protein>
    <recommendedName>
        <fullName evidence="4">Pirin N-terminal domain-containing protein</fullName>
    </recommendedName>
</protein>
<dbReference type="EMBL" id="CAKOGP040001781">
    <property type="protein sequence ID" value="CAJ1951188.1"/>
    <property type="molecule type" value="Genomic_DNA"/>
</dbReference>
<evidence type="ECO:0000256" key="3">
    <source>
        <dbReference type="RuleBase" id="RU003457"/>
    </source>
</evidence>
<feature type="binding site" evidence="2">
    <location>
        <position position="63"/>
    </location>
    <ligand>
        <name>Fe cation</name>
        <dbReference type="ChEBI" id="CHEBI:24875"/>
    </ligand>
</feature>
<name>A0AAD2FS62_9STRA</name>
<dbReference type="AlphaFoldDB" id="A0AAD2FS62"/>
<feature type="binding site" evidence="2">
    <location>
        <position position="111"/>
    </location>
    <ligand>
        <name>Fe cation</name>
        <dbReference type="ChEBI" id="CHEBI:24875"/>
    </ligand>
</feature>
<keyword evidence="2" id="KW-0408">Iron</keyword>
<dbReference type="SUPFAM" id="SSF51182">
    <property type="entry name" value="RmlC-like cupins"/>
    <property type="match status" value="1"/>
</dbReference>
<dbReference type="InterPro" id="IPR003829">
    <property type="entry name" value="Pirin_N_dom"/>
</dbReference>
<reference evidence="5" key="1">
    <citation type="submission" date="2023-08" db="EMBL/GenBank/DDBJ databases">
        <authorList>
            <person name="Audoor S."/>
            <person name="Bilcke G."/>
        </authorList>
    </citation>
    <scope>NUCLEOTIDE SEQUENCE</scope>
</reference>
<accession>A0AAD2FS62</accession>
<evidence type="ECO:0000259" key="4">
    <source>
        <dbReference type="Pfam" id="PF02678"/>
    </source>
</evidence>
<organism evidence="5 6">
    <name type="scientific">Cylindrotheca closterium</name>
    <dbReference type="NCBI Taxonomy" id="2856"/>
    <lineage>
        <taxon>Eukaryota</taxon>
        <taxon>Sar</taxon>
        <taxon>Stramenopiles</taxon>
        <taxon>Ochrophyta</taxon>
        <taxon>Bacillariophyta</taxon>
        <taxon>Bacillariophyceae</taxon>
        <taxon>Bacillariophycidae</taxon>
        <taxon>Bacillariales</taxon>
        <taxon>Bacillariaceae</taxon>
        <taxon>Cylindrotheca</taxon>
    </lineage>
</organism>
<evidence type="ECO:0000256" key="1">
    <source>
        <dbReference type="ARBA" id="ARBA00008416"/>
    </source>
</evidence>
<dbReference type="InterPro" id="IPR011051">
    <property type="entry name" value="RmlC_Cupin_sf"/>
</dbReference>
<dbReference type="InterPro" id="IPR014710">
    <property type="entry name" value="RmlC-like_jellyroll"/>
</dbReference>
<dbReference type="GO" id="GO:0046872">
    <property type="term" value="F:metal ion binding"/>
    <property type="evidence" value="ECO:0007669"/>
    <property type="project" value="UniProtKB-KW"/>
</dbReference>
<comment type="caution">
    <text evidence="5">The sequence shown here is derived from an EMBL/GenBank/DDBJ whole genome shotgun (WGS) entry which is preliminary data.</text>
</comment>
<dbReference type="PIRSF" id="PIRSF006232">
    <property type="entry name" value="Pirin"/>
    <property type="match status" value="1"/>
</dbReference>
<proteinExistence type="inferred from homology"/>
<feature type="domain" description="Pirin N-terminal" evidence="4">
    <location>
        <begin position="34"/>
        <end position="132"/>
    </location>
</feature>
<keyword evidence="6" id="KW-1185">Reference proteome</keyword>
<evidence type="ECO:0000313" key="6">
    <source>
        <dbReference type="Proteomes" id="UP001295423"/>
    </source>
</evidence>
<feature type="binding site" evidence="2">
    <location>
        <position position="109"/>
    </location>
    <ligand>
        <name>Fe cation</name>
        <dbReference type="ChEBI" id="CHEBI:24875"/>
    </ligand>
</feature>
<dbReference type="PANTHER" id="PTHR13903:SF31">
    <property type="entry name" value="CUPIN-DOMAIN CONTAINING PROTEIN"/>
    <property type="match status" value="1"/>
</dbReference>
<dbReference type="InterPro" id="IPR012093">
    <property type="entry name" value="Pirin"/>
</dbReference>
<evidence type="ECO:0000313" key="5">
    <source>
        <dbReference type="EMBL" id="CAJ1951188.1"/>
    </source>
</evidence>